<accession>A0ABM6Z5M3</accession>
<dbReference type="EMBL" id="CP032514">
    <property type="protein sequence ID" value="AYD90268.1"/>
    <property type="molecule type" value="Genomic_DNA"/>
</dbReference>
<reference evidence="1 2" key="1">
    <citation type="submission" date="2018-09" db="EMBL/GenBank/DDBJ databases">
        <authorList>
            <person name="Li J."/>
        </authorList>
    </citation>
    <scope>NUCLEOTIDE SEQUENCE [LARGE SCALE GENOMIC DNA]</scope>
    <source>
        <strain evidence="1 2">2129</strain>
    </source>
</reference>
<evidence type="ECO:0000313" key="2">
    <source>
        <dbReference type="Proteomes" id="UP000273001"/>
    </source>
</evidence>
<name>A0ABM6Z5M3_9ACTO</name>
<protein>
    <submittedName>
        <fullName evidence="1">Uncharacterized protein</fullName>
    </submittedName>
</protein>
<organism evidence="1 2">
    <name type="scientific">Actinomyces lilanjuaniae</name>
    <dbReference type="NCBI Taxonomy" id="2321394"/>
    <lineage>
        <taxon>Bacteria</taxon>
        <taxon>Bacillati</taxon>
        <taxon>Actinomycetota</taxon>
        <taxon>Actinomycetes</taxon>
        <taxon>Actinomycetales</taxon>
        <taxon>Actinomycetaceae</taxon>
        <taxon>Actinomyces</taxon>
    </lineage>
</organism>
<dbReference type="RefSeq" id="WP_119836617.1">
    <property type="nucleotide sequence ID" value="NZ_CP032514.1"/>
</dbReference>
<dbReference type="Proteomes" id="UP000273001">
    <property type="component" value="Chromosome"/>
</dbReference>
<gene>
    <name evidence="1" type="ORF">D5R93_10075</name>
</gene>
<evidence type="ECO:0000313" key="1">
    <source>
        <dbReference type="EMBL" id="AYD90268.1"/>
    </source>
</evidence>
<sequence length="103" mass="11173">MARKYQAATYLGLAQGQDLDAAADLLRDTARRLEEQRPDVDVIEIRKAPTLHSVRVELVVEAEGFAAAAEVAESFMNGAVVSLSGRVDLTVAKDKRRLAYATA</sequence>
<proteinExistence type="predicted"/>
<keyword evidence="2" id="KW-1185">Reference proteome</keyword>